<feature type="transmembrane region" description="Helical" evidence="1">
    <location>
        <begin position="125"/>
        <end position="144"/>
    </location>
</feature>
<dbReference type="EMBL" id="JBHSJJ010000001">
    <property type="protein sequence ID" value="MFC4870501.1"/>
    <property type="molecule type" value="Genomic_DNA"/>
</dbReference>
<sequence length="227" mass="25655">MGLTSVLKLNCISCNRDVQEALYNTVFLPKLFTMILGFIILAFIVIILALFSFKKYKSHSAFVPDKDLLNPVPLSITAIILGIGIGGFIDGILFHQILQWHGMFTNQLPADTIVGKSVNMFWDGIFHSLTLIAVIIGIISLTRLLKKKNINPSPKLVLGGFFAGWGHFNFVEGIIHHHILNFHNIKEFSNNPNLWNYGFLIIGVIFMIIGFTIIYNREHYPARLDEE</sequence>
<feature type="transmembrane region" description="Helical" evidence="1">
    <location>
        <begin position="31"/>
        <end position="53"/>
    </location>
</feature>
<evidence type="ECO:0000313" key="3">
    <source>
        <dbReference type="Proteomes" id="UP001595818"/>
    </source>
</evidence>
<evidence type="ECO:0000313" key="2">
    <source>
        <dbReference type="EMBL" id="MFC4870501.1"/>
    </source>
</evidence>
<feature type="transmembrane region" description="Helical" evidence="1">
    <location>
        <begin position="195"/>
        <end position="215"/>
    </location>
</feature>
<gene>
    <name evidence="2" type="ORF">ACFPFU_02300</name>
</gene>
<accession>A0ABV9SW19</accession>
<reference evidence="3" key="1">
    <citation type="journal article" date="2019" name="Int. J. Syst. Evol. Microbiol.">
        <title>The Global Catalogue of Microorganisms (GCM) 10K type strain sequencing project: providing services to taxonomists for standard genome sequencing and annotation.</title>
        <authorList>
            <consortium name="The Broad Institute Genomics Platform"/>
            <consortium name="The Broad Institute Genome Sequencing Center for Infectious Disease"/>
            <person name="Wu L."/>
            <person name="Ma J."/>
        </authorList>
    </citation>
    <scope>NUCLEOTIDE SEQUENCE [LARGE SCALE GENOMIC DNA]</scope>
    <source>
        <strain evidence="3">CGMCC 4.7466</strain>
    </source>
</reference>
<dbReference type="InterPro" id="IPR018719">
    <property type="entry name" value="DUF2243_membrane"/>
</dbReference>
<keyword evidence="1" id="KW-1133">Transmembrane helix</keyword>
<feature type="transmembrane region" description="Helical" evidence="1">
    <location>
        <begin position="156"/>
        <end position="175"/>
    </location>
</feature>
<dbReference type="Proteomes" id="UP001595818">
    <property type="component" value="Unassembled WGS sequence"/>
</dbReference>
<proteinExistence type="predicted"/>
<organism evidence="2 3">
    <name type="scientific">Negadavirga shengliensis</name>
    <dbReference type="NCBI Taxonomy" id="1389218"/>
    <lineage>
        <taxon>Bacteria</taxon>
        <taxon>Pseudomonadati</taxon>
        <taxon>Bacteroidota</taxon>
        <taxon>Cytophagia</taxon>
        <taxon>Cytophagales</taxon>
        <taxon>Cyclobacteriaceae</taxon>
        <taxon>Negadavirga</taxon>
    </lineage>
</organism>
<feature type="transmembrane region" description="Helical" evidence="1">
    <location>
        <begin position="74"/>
        <end position="98"/>
    </location>
</feature>
<keyword evidence="3" id="KW-1185">Reference proteome</keyword>
<keyword evidence="1" id="KW-0812">Transmembrane</keyword>
<comment type="caution">
    <text evidence="2">The sequence shown here is derived from an EMBL/GenBank/DDBJ whole genome shotgun (WGS) entry which is preliminary data.</text>
</comment>
<keyword evidence="1" id="KW-0472">Membrane</keyword>
<evidence type="ECO:0000256" key="1">
    <source>
        <dbReference type="SAM" id="Phobius"/>
    </source>
</evidence>
<dbReference type="Pfam" id="PF10002">
    <property type="entry name" value="DUF2243"/>
    <property type="match status" value="1"/>
</dbReference>
<dbReference type="RefSeq" id="WP_377061096.1">
    <property type="nucleotide sequence ID" value="NZ_JBHSJJ010000001.1"/>
</dbReference>
<name>A0ABV9SW19_9BACT</name>
<protein>
    <submittedName>
        <fullName evidence="2">DUF2243 domain-containing protein</fullName>
    </submittedName>
</protein>